<dbReference type="InterPro" id="IPR034330">
    <property type="entry name" value="GST_Zeta_C"/>
</dbReference>
<protein>
    <submittedName>
        <fullName evidence="4">Maleylacetoacetate isomerase</fullName>
    </submittedName>
</protein>
<dbReference type="PROSITE" id="PS50405">
    <property type="entry name" value="GST_CTER"/>
    <property type="match status" value="1"/>
</dbReference>
<evidence type="ECO:0000259" key="3">
    <source>
        <dbReference type="PROSITE" id="PS50405"/>
    </source>
</evidence>
<dbReference type="InterPro" id="IPR036249">
    <property type="entry name" value="Thioredoxin-like_sf"/>
</dbReference>
<dbReference type="Proteomes" id="UP000217999">
    <property type="component" value="Unassembled WGS sequence"/>
</dbReference>
<dbReference type="SFLD" id="SFLDS00019">
    <property type="entry name" value="Glutathione_Transferase_(cytos"/>
    <property type="match status" value="1"/>
</dbReference>
<reference evidence="4 5" key="1">
    <citation type="submission" date="2017-08" db="EMBL/GenBank/DDBJ databases">
        <title>WGS of Clinical strains of the CDC Group NO-1 linked to zoonotic infections in humans.</title>
        <authorList>
            <person name="Bernier A.-M."/>
            <person name="Bernard K."/>
        </authorList>
    </citation>
    <scope>NUCLEOTIDE SEQUENCE [LARGE SCALE GENOMIC DNA]</scope>
    <source>
        <strain evidence="4 5">NML03-0146</strain>
    </source>
</reference>
<dbReference type="PANTHER" id="PTHR42673">
    <property type="entry name" value="MALEYLACETOACETATE ISOMERASE"/>
    <property type="match status" value="1"/>
</dbReference>
<dbReference type="GO" id="GO:0016034">
    <property type="term" value="F:maleylacetoacetate isomerase activity"/>
    <property type="evidence" value="ECO:0007669"/>
    <property type="project" value="TreeGrafter"/>
</dbReference>
<dbReference type="GO" id="GO:0005737">
    <property type="term" value="C:cytoplasm"/>
    <property type="evidence" value="ECO:0007669"/>
    <property type="project" value="InterPro"/>
</dbReference>
<evidence type="ECO:0000256" key="1">
    <source>
        <dbReference type="ARBA" id="ARBA00010007"/>
    </source>
</evidence>
<dbReference type="GO" id="GO:0006559">
    <property type="term" value="P:L-phenylalanine catabolic process"/>
    <property type="evidence" value="ECO:0007669"/>
    <property type="project" value="TreeGrafter"/>
</dbReference>
<gene>
    <name evidence="4" type="primary">maiA</name>
    <name evidence="4" type="ORF">CK620_11920</name>
</gene>
<dbReference type="InterPro" id="IPR004045">
    <property type="entry name" value="Glutathione_S-Trfase_N"/>
</dbReference>
<dbReference type="NCBIfam" id="TIGR01262">
    <property type="entry name" value="maiA"/>
    <property type="match status" value="1"/>
</dbReference>
<comment type="similarity">
    <text evidence="1">Belongs to the GST superfamily. Zeta family.</text>
</comment>
<name>A0A2A2A5P4_9BURK</name>
<dbReference type="CDD" id="cd03042">
    <property type="entry name" value="GST_N_Zeta"/>
    <property type="match status" value="1"/>
</dbReference>
<dbReference type="SUPFAM" id="SSF52833">
    <property type="entry name" value="Thioredoxin-like"/>
    <property type="match status" value="1"/>
</dbReference>
<dbReference type="SUPFAM" id="SSF47616">
    <property type="entry name" value="GST C-terminal domain-like"/>
    <property type="match status" value="1"/>
</dbReference>
<dbReference type="InterPro" id="IPR034333">
    <property type="entry name" value="GST_Zeta_N"/>
</dbReference>
<dbReference type="Gene3D" id="1.20.1050.10">
    <property type="match status" value="1"/>
</dbReference>
<keyword evidence="4" id="KW-0413">Isomerase</keyword>
<dbReference type="InterPro" id="IPR005955">
    <property type="entry name" value="GST_Zeta"/>
</dbReference>
<dbReference type="PROSITE" id="PS50404">
    <property type="entry name" value="GST_NTER"/>
    <property type="match status" value="1"/>
</dbReference>
<dbReference type="RefSeq" id="WP_095550467.1">
    <property type="nucleotide sequence ID" value="NZ_NSJF01000006.1"/>
</dbReference>
<dbReference type="Gene3D" id="3.40.30.10">
    <property type="entry name" value="Glutaredoxin"/>
    <property type="match status" value="1"/>
</dbReference>
<dbReference type="CDD" id="cd03191">
    <property type="entry name" value="GST_C_Zeta"/>
    <property type="match status" value="1"/>
</dbReference>
<evidence type="ECO:0000259" key="2">
    <source>
        <dbReference type="PROSITE" id="PS50404"/>
    </source>
</evidence>
<dbReference type="Pfam" id="PF13417">
    <property type="entry name" value="GST_N_3"/>
    <property type="match status" value="1"/>
</dbReference>
<evidence type="ECO:0000313" key="5">
    <source>
        <dbReference type="Proteomes" id="UP000217999"/>
    </source>
</evidence>
<dbReference type="EMBL" id="NSJF01000006">
    <property type="protein sequence ID" value="PAT33840.1"/>
    <property type="molecule type" value="Genomic_DNA"/>
</dbReference>
<dbReference type="PANTHER" id="PTHR42673:SF4">
    <property type="entry name" value="MALEYLACETOACETATE ISOMERASE"/>
    <property type="match status" value="1"/>
</dbReference>
<dbReference type="GO" id="GO:0006749">
    <property type="term" value="P:glutathione metabolic process"/>
    <property type="evidence" value="ECO:0007669"/>
    <property type="project" value="TreeGrafter"/>
</dbReference>
<dbReference type="InterPro" id="IPR010987">
    <property type="entry name" value="Glutathione-S-Trfase_C-like"/>
</dbReference>
<feature type="domain" description="GST C-terminal" evidence="3">
    <location>
        <begin position="86"/>
        <end position="217"/>
    </location>
</feature>
<dbReference type="InterPro" id="IPR036282">
    <property type="entry name" value="Glutathione-S-Trfase_C_sf"/>
</dbReference>
<dbReference type="InterPro" id="IPR040079">
    <property type="entry name" value="Glutathione_S-Trfase"/>
</dbReference>
<proteinExistence type="inferred from homology"/>
<accession>A0A2A2A5P4</accession>
<organism evidence="4 5">
    <name type="scientific">Vandammella animalimorsus</name>
    <dbReference type="NCBI Taxonomy" id="2029117"/>
    <lineage>
        <taxon>Bacteria</taxon>
        <taxon>Pseudomonadati</taxon>
        <taxon>Pseudomonadota</taxon>
        <taxon>Betaproteobacteria</taxon>
        <taxon>Burkholderiales</taxon>
        <taxon>Comamonadaceae</taxon>
        <taxon>Vandammella</taxon>
    </lineage>
</organism>
<evidence type="ECO:0000313" key="4">
    <source>
        <dbReference type="EMBL" id="PAT33840.1"/>
    </source>
</evidence>
<sequence>MQLYNYFYSSTSYRVRIALALKQLPFDYLPINLRTLQQRMPEYLARNPAGSVPLLIDDDGFALTQSLAILDYLEQRHPQPALLPAEPRQRARVLELCHAIACDIHPVNNQRVLRYLQQELGLDDARKNAWYAHWIAQGLQVVEHLLAQLRSQGHAGPYCLGAQPSWADCCLVPQVSNALRMQCETEAYPLTMAVYRHCLAQPAFQQAAPMAQPDAPAQQG</sequence>
<dbReference type="GO" id="GO:0004364">
    <property type="term" value="F:glutathione transferase activity"/>
    <property type="evidence" value="ECO:0007669"/>
    <property type="project" value="TreeGrafter"/>
</dbReference>
<dbReference type="AlphaFoldDB" id="A0A2A2A5P4"/>
<dbReference type="SFLD" id="SFLDG00358">
    <property type="entry name" value="Main_(cytGST)"/>
    <property type="match status" value="1"/>
</dbReference>
<dbReference type="Pfam" id="PF13410">
    <property type="entry name" value="GST_C_2"/>
    <property type="match status" value="1"/>
</dbReference>
<feature type="domain" description="GST N-terminal" evidence="2">
    <location>
        <begin position="1"/>
        <end position="81"/>
    </location>
</feature>
<comment type="caution">
    <text evidence="4">The sequence shown here is derived from an EMBL/GenBank/DDBJ whole genome shotgun (WGS) entry which is preliminary data.</text>
</comment>